<dbReference type="Proteomes" id="UP000265040">
    <property type="component" value="Chromosome 10"/>
</dbReference>
<dbReference type="GeneTree" id="ENSGT01150000287213"/>
<protein>
    <submittedName>
        <fullName evidence="1">Uncharacterized protein</fullName>
    </submittedName>
</protein>
<name>A0A3Q1IAX9_ANATE</name>
<evidence type="ECO:0000313" key="1">
    <source>
        <dbReference type="Ensembl" id="ENSATEP00000014668.1"/>
    </source>
</evidence>
<evidence type="ECO:0000313" key="2">
    <source>
        <dbReference type="Proteomes" id="UP000265040"/>
    </source>
</evidence>
<reference evidence="1" key="1">
    <citation type="submission" date="2021-04" db="EMBL/GenBank/DDBJ databases">
        <authorList>
            <consortium name="Wellcome Sanger Institute Data Sharing"/>
        </authorList>
    </citation>
    <scope>NUCLEOTIDE SEQUENCE [LARGE SCALE GENOMIC DNA]</scope>
</reference>
<dbReference type="Ensembl" id="ENSATET00000014900.2">
    <property type="protein sequence ID" value="ENSATEP00000014668.1"/>
    <property type="gene ID" value="ENSATEG00000010216.2"/>
</dbReference>
<sequence length="67" mass="7365">ITFTRICKVPDLGGFPPSIAVRVSSITVCFSRSNAFCSTNSGYSTWPLNLKSTLPYWDKAPPDLPSR</sequence>
<accession>A0A3Q1IAX9</accession>
<dbReference type="OrthoDB" id="8851897at2759"/>
<organism evidence="1 2">
    <name type="scientific">Anabas testudineus</name>
    <name type="common">Climbing perch</name>
    <name type="synonym">Anthias testudineus</name>
    <dbReference type="NCBI Taxonomy" id="64144"/>
    <lineage>
        <taxon>Eukaryota</taxon>
        <taxon>Metazoa</taxon>
        <taxon>Chordata</taxon>
        <taxon>Craniata</taxon>
        <taxon>Vertebrata</taxon>
        <taxon>Euteleostomi</taxon>
        <taxon>Actinopterygii</taxon>
        <taxon>Neopterygii</taxon>
        <taxon>Teleostei</taxon>
        <taxon>Neoteleostei</taxon>
        <taxon>Acanthomorphata</taxon>
        <taxon>Anabantaria</taxon>
        <taxon>Anabantiformes</taxon>
        <taxon>Anabantoidei</taxon>
        <taxon>Anabantidae</taxon>
        <taxon>Anabas</taxon>
    </lineage>
</organism>
<proteinExistence type="predicted"/>
<dbReference type="InParanoid" id="A0A3Q1IAX9"/>
<dbReference type="AlphaFoldDB" id="A0A3Q1IAX9"/>
<keyword evidence="2" id="KW-1185">Reference proteome</keyword>
<reference evidence="1" key="3">
    <citation type="submission" date="2025-09" db="UniProtKB">
        <authorList>
            <consortium name="Ensembl"/>
        </authorList>
    </citation>
    <scope>IDENTIFICATION</scope>
</reference>
<reference evidence="1" key="2">
    <citation type="submission" date="2025-08" db="UniProtKB">
        <authorList>
            <consortium name="Ensembl"/>
        </authorList>
    </citation>
    <scope>IDENTIFICATION</scope>
</reference>